<protein>
    <submittedName>
        <fullName evidence="1">Uncharacterized protein</fullName>
    </submittedName>
</protein>
<dbReference type="EMBL" id="CM039435">
    <property type="protein sequence ID" value="KAI4317276.1"/>
    <property type="molecule type" value="Genomic_DNA"/>
</dbReference>
<name>A0ACB9M126_BAUVA</name>
<comment type="caution">
    <text evidence="1">The sequence shown here is derived from an EMBL/GenBank/DDBJ whole genome shotgun (WGS) entry which is preliminary data.</text>
</comment>
<evidence type="ECO:0000313" key="2">
    <source>
        <dbReference type="Proteomes" id="UP000828941"/>
    </source>
</evidence>
<gene>
    <name evidence="1" type="ORF">L6164_025159</name>
</gene>
<reference evidence="1 2" key="1">
    <citation type="journal article" date="2022" name="DNA Res.">
        <title>Chromosomal-level genome assembly of the orchid tree Bauhinia variegata (Leguminosae; Cercidoideae) supports the allotetraploid origin hypothesis of Bauhinia.</title>
        <authorList>
            <person name="Zhong Y."/>
            <person name="Chen Y."/>
            <person name="Zheng D."/>
            <person name="Pang J."/>
            <person name="Liu Y."/>
            <person name="Luo S."/>
            <person name="Meng S."/>
            <person name="Qian L."/>
            <person name="Wei D."/>
            <person name="Dai S."/>
            <person name="Zhou R."/>
        </authorList>
    </citation>
    <scope>NUCLEOTIDE SEQUENCE [LARGE SCALE GENOMIC DNA]</scope>
    <source>
        <strain evidence="1">BV-YZ2020</strain>
    </source>
</reference>
<sequence>MKQQWPIGIEPHVNLASLTKAFCSCPTIMVFYKILVFVPTAWVCLCALLVLNSKLIEFSVKVGLGISKFHVAPASPLASFLIADAALLYFTFHLKITLGTMPLYR</sequence>
<dbReference type="Proteomes" id="UP000828941">
    <property type="component" value="Chromosome 10"/>
</dbReference>
<evidence type="ECO:0000313" key="1">
    <source>
        <dbReference type="EMBL" id="KAI4317276.1"/>
    </source>
</evidence>
<keyword evidence="2" id="KW-1185">Reference proteome</keyword>
<accession>A0ACB9M126</accession>
<organism evidence="1 2">
    <name type="scientific">Bauhinia variegata</name>
    <name type="common">Purple orchid tree</name>
    <name type="synonym">Phanera variegata</name>
    <dbReference type="NCBI Taxonomy" id="167791"/>
    <lineage>
        <taxon>Eukaryota</taxon>
        <taxon>Viridiplantae</taxon>
        <taxon>Streptophyta</taxon>
        <taxon>Embryophyta</taxon>
        <taxon>Tracheophyta</taxon>
        <taxon>Spermatophyta</taxon>
        <taxon>Magnoliopsida</taxon>
        <taxon>eudicotyledons</taxon>
        <taxon>Gunneridae</taxon>
        <taxon>Pentapetalae</taxon>
        <taxon>rosids</taxon>
        <taxon>fabids</taxon>
        <taxon>Fabales</taxon>
        <taxon>Fabaceae</taxon>
        <taxon>Cercidoideae</taxon>
        <taxon>Cercideae</taxon>
        <taxon>Bauhiniinae</taxon>
        <taxon>Bauhinia</taxon>
    </lineage>
</organism>
<proteinExistence type="predicted"/>